<dbReference type="Pfam" id="PF01476">
    <property type="entry name" value="LysM"/>
    <property type="match status" value="1"/>
</dbReference>
<dbReference type="InterPro" id="IPR052196">
    <property type="entry name" value="Bact_Kbp"/>
</dbReference>
<organism evidence="3 4">
    <name type="scientific">Chromobacterium haemolyticum</name>
    <dbReference type="NCBI Taxonomy" id="394935"/>
    <lineage>
        <taxon>Bacteria</taxon>
        <taxon>Pseudomonadati</taxon>
        <taxon>Pseudomonadota</taxon>
        <taxon>Betaproteobacteria</taxon>
        <taxon>Neisseriales</taxon>
        <taxon>Chromobacteriaceae</taxon>
        <taxon>Chromobacterium</taxon>
    </lineage>
</organism>
<dbReference type="PANTHER" id="PTHR34700">
    <property type="entry name" value="POTASSIUM BINDING PROTEIN KBP"/>
    <property type="match status" value="1"/>
</dbReference>
<dbReference type="RefSeq" id="WP_081555031.1">
    <property type="nucleotide sequence ID" value="NZ_JBBIGS010000035.1"/>
</dbReference>
<dbReference type="SMART" id="SM00257">
    <property type="entry name" value="LysM"/>
    <property type="match status" value="1"/>
</dbReference>
<dbReference type="AlphaFoldDB" id="A0A1W0D4K8"/>
<evidence type="ECO:0000256" key="1">
    <source>
        <dbReference type="SAM" id="SignalP"/>
    </source>
</evidence>
<feature type="chain" id="PRO_5012574077" evidence="1">
    <location>
        <begin position="21"/>
        <end position="344"/>
    </location>
</feature>
<reference evidence="3 4" key="1">
    <citation type="submission" date="2017-02" db="EMBL/GenBank/DDBJ databases">
        <title>Chromobacterium haemolyticum H5244.</title>
        <authorList>
            <person name="Gulvik C.A."/>
        </authorList>
    </citation>
    <scope>NUCLEOTIDE SEQUENCE [LARGE SCALE GENOMIC DNA]</scope>
    <source>
        <strain evidence="3 4">H5244</strain>
    </source>
</reference>
<dbReference type="CDD" id="cd00118">
    <property type="entry name" value="LysM"/>
    <property type="match status" value="1"/>
</dbReference>
<keyword evidence="1" id="KW-0732">Signal</keyword>
<dbReference type="SUPFAM" id="SSF54106">
    <property type="entry name" value="LysM domain"/>
    <property type="match status" value="1"/>
</dbReference>
<proteinExistence type="predicted"/>
<sequence length="344" mass="37663">MRKSIISFALALGLAVPGFAADLQLKADAPSRYTVKRGDTLWSISGRYLNSPWKWPRLWRMNQGEIKNPHWIYPGDVLALDYVDGQPRLSLARGAQREVKLSPQARVEMLDQAVASIPASAIEPFLKRPLVVDMAQFLQSPKLIAGPEDHLTLATGDRVYATGVNEAGTWQAYRLGKPLLDPDTKKVLGVEATYSGDLTADKPQGEVQTLKVRSVSEEILVGDHLMRAPLQSFNNYAPHPADSHLSGKVVSVYNGVDGAAQYSTIVLNLGQSQGVENGHVFGLFKKGRPLEIKDEQGKRTVTLPAERSGNAFVYRVFDKVSYALVLDSRGPIYVGDGVASPEQE</sequence>
<protein>
    <submittedName>
        <fullName evidence="3">Peptidoglycan-binding protein</fullName>
    </submittedName>
</protein>
<feature type="signal peptide" evidence="1">
    <location>
        <begin position="1"/>
        <end position="20"/>
    </location>
</feature>
<name>A0A1W0D4K8_9NEIS</name>
<dbReference type="InterPro" id="IPR018392">
    <property type="entry name" value="LysM"/>
</dbReference>
<dbReference type="Proteomes" id="UP000192721">
    <property type="component" value="Unassembled WGS sequence"/>
</dbReference>
<dbReference type="InterPro" id="IPR036779">
    <property type="entry name" value="LysM_dom_sf"/>
</dbReference>
<dbReference type="PANTHER" id="PTHR34700:SF4">
    <property type="entry name" value="PHAGE-LIKE ELEMENT PBSX PROTEIN XKDP"/>
    <property type="match status" value="1"/>
</dbReference>
<evidence type="ECO:0000313" key="4">
    <source>
        <dbReference type="Proteomes" id="UP000192721"/>
    </source>
</evidence>
<dbReference type="Gene3D" id="3.10.350.10">
    <property type="entry name" value="LysM domain"/>
    <property type="match status" value="1"/>
</dbReference>
<gene>
    <name evidence="3" type="ORF">B0T45_06880</name>
</gene>
<feature type="domain" description="LysM" evidence="2">
    <location>
        <begin position="31"/>
        <end position="80"/>
    </location>
</feature>
<comment type="caution">
    <text evidence="3">The sequence shown here is derived from an EMBL/GenBank/DDBJ whole genome shotgun (WGS) entry which is preliminary data.</text>
</comment>
<accession>A0A1W0D4K8</accession>
<evidence type="ECO:0000259" key="2">
    <source>
        <dbReference type="PROSITE" id="PS51782"/>
    </source>
</evidence>
<dbReference type="EMBL" id="MUKV01000006">
    <property type="protein sequence ID" value="OQS41957.1"/>
    <property type="molecule type" value="Genomic_DNA"/>
</dbReference>
<dbReference type="PROSITE" id="PS51782">
    <property type="entry name" value="LYSM"/>
    <property type="match status" value="1"/>
</dbReference>
<evidence type="ECO:0000313" key="3">
    <source>
        <dbReference type="EMBL" id="OQS41957.1"/>
    </source>
</evidence>